<proteinExistence type="predicted"/>
<organism evidence="1">
    <name type="scientific">Micrurus paraensis</name>
    <dbReference type="NCBI Taxonomy" id="1970185"/>
    <lineage>
        <taxon>Eukaryota</taxon>
        <taxon>Metazoa</taxon>
        <taxon>Chordata</taxon>
        <taxon>Craniata</taxon>
        <taxon>Vertebrata</taxon>
        <taxon>Euteleostomi</taxon>
        <taxon>Lepidosauria</taxon>
        <taxon>Squamata</taxon>
        <taxon>Bifurcata</taxon>
        <taxon>Unidentata</taxon>
        <taxon>Episquamata</taxon>
        <taxon>Toxicofera</taxon>
        <taxon>Serpentes</taxon>
        <taxon>Colubroidea</taxon>
        <taxon>Elapidae</taxon>
        <taxon>Elapinae</taxon>
        <taxon>Micrurus</taxon>
    </lineage>
</organism>
<dbReference type="EMBL" id="IACL01095182">
    <property type="protein sequence ID" value="LAB11871.1"/>
    <property type="molecule type" value="Transcribed_RNA"/>
</dbReference>
<reference evidence="1" key="1">
    <citation type="submission" date="2017-07" db="EMBL/GenBank/DDBJ databases">
        <authorList>
            <person name="Mikheyev A."/>
            <person name="Grau M."/>
        </authorList>
    </citation>
    <scope>NUCLEOTIDE SEQUENCE</scope>
    <source>
        <tissue evidence="1">Venom_gland</tissue>
    </source>
</reference>
<reference evidence="1" key="2">
    <citation type="submission" date="2017-11" db="EMBL/GenBank/DDBJ databases">
        <title>Coralsnake Venomics: Analyses of Venom Gland Transcriptomes and Proteomes of Six Brazilian Taxa.</title>
        <authorList>
            <person name="Aird S.D."/>
            <person name="Jorge da Silva N."/>
            <person name="Qiu L."/>
            <person name="Villar-Briones A."/>
            <person name="Aparecida-Saddi V."/>
            <person name="Campos-Telles M.P."/>
            <person name="Grau M."/>
            <person name="Mikheyev A.S."/>
        </authorList>
    </citation>
    <scope>NUCLEOTIDE SEQUENCE</scope>
    <source>
        <tissue evidence="1">Venom_gland</tissue>
    </source>
</reference>
<name>A0A2D4KT14_9SAUR</name>
<evidence type="ECO:0000313" key="1">
    <source>
        <dbReference type="EMBL" id="LAB11871.1"/>
    </source>
</evidence>
<accession>A0A2D4KT14</accession>
<protein>
    <submittedName>
        <fullName evidence="1">Uncharacterized protein</fullName>
    </submittedName>
</protein>
<dbReference type="AlphaFoldDB" id="A0A2D4KT14"/>
<sequence length="118" mass="13283">MKQAPPNIRIAPADTAQATDQEYSYSSGMVALEVISHWTDCRKISKVTNTISPDIIKKHDAGFRRNSTPLLRAIVMQRDPMAIKVMLRRDTTAAVMFSSFFVVLRKMLAFSPVVKNLK</sequence>